<accession>A0AAD9TL60</accession>
<dbReference type="AlphaFoldDB" id="A0AAD9TL60"/>
<gene>
    <name evidence="1" type="ORF">Ddye_025601</name>
</gene>
<dbReference type="PANTHER" id="PTHR10492">
    <property type="match status" value="1"/>
</dbReference>
<dbReference type="PANTHER" id="PTHR10492:SF101">
    <property type="entry name" value="ATP-DEPENDENT DNA HELICASE"/>
    <property type="match status" value="1"/>
</dbReference>
<protein>
    <submittedName>
        <fullName evidence="1">Uncharacterized protein</fullName>
    </submittedName>
</protein>
<evidence type="ECO:0000313" key="2">
    <source>
        <dbReference type="Proteomes" id="UP001280121"/>
    </source>
</evidence>
<dbReference type="EMBL" id="JANJYI010000008">
    <property type="protein sequence ID" value="KAK2637806.1"/>
    <property type="molecule type" value="Genomic_DNA"/>
</dbReference>
<proteinExistence type="predicted"/>
<organism evidence="1 2">
    <name type="scientific">Dipteronia dyeriana</name>
    <dbReference type="NCBI Taxonomy" id="168575"/>
    <lineage>
        <taxon>Eukaryota</taxon>
        <taxon>Viridiplantae</taxon>
        <taxon>Streptophyta</taxon>
        <taxon>Embryophyta</taxon>
        <taxon>Tracheophyta</taxon>
        <taxon>Spermatophyta</taxon>
        <taxon>Magnoliopsida</taxon>
        <taxon>eudicotyledons</taxon>
        <taxon>Gunneridae</taxon>
        <taxon>Pentapetalae</taxon>
        <taxon>rosids</taxon>
        <taxon>malvids</taxon>
        <taxon>Sapindales</taxon>
        <taxon>Sapindaceae</taxon>
        <taxon>Hippocastanoideae</taxon>
        <taxon>Acereae</taxon>
        <taxon>Dipteronia</taxon>
    </lineage>
</organism>
<sequence>MHLEDKPSTASDIDRMISAAIPDEKEDPTLFAVVETYMMHRPCGQENLNSPCMKGGKCLKPPNGDKSRTTYEIQKYYDCRYVSSCEAAWRIFGFEIHYRFPPVQRLSFHLPQEKTVIFKDGDSIVDVIKKVDAKKSMFEAWMGANKKYEKARSLTYSEFPTKFVYKEDKQEWMRRKKGFVIGRINHVPPGSGEDFYLRILINFQKGCTRYEDIRTINGVECPSFKDACYCLRLLDNDNEYIDGIKEASFWGFAHYIRRLFVNLLLYNNMTRPEFIWENLTMSDEEIKNNTLAEVEKILHGNGRSLRDYAAMLFPSGVLLSEVHNKLILDELS</sequence>
<dbReference type="Proteomes" id="UP001280121">
    <property type="component" value="Unassembled WGS sequence"/>
</dbReference>
<keyword evidence="2" id="KW-1185">Reference proteome</keyword>
<name>A0AAD9TL60_9ROSI</name>
<reference evidence="1" key="1">
    <citation type="journal article" date="2023" name="Plant J.">
        <title>Genome sequences and population genomics provide insights into the demographic history, inbreeding, and mutation load of two 'living fossil' tree species of Dipteronia.</title>
        <authorList>
            <person name="Feng Y."/>
            <person name="Comes H.P."/>
            <person name="Chen J."/>
            <person name="Zhu S."/>
            <person name="Lu R."/>
            <person name="Zhang X."/>
            <person name="Li P."/>
            <person name="Qiu J."/>
            <person name="Olsen K.M."/>
            <person name="Qiu Y."/>
        </authorList>
    </citation>
    <scope>NUCLEOTIDE SEQUENCE</scope>
    <source>
        <strain evidence="1">KIB01</strain>
    </source>
</reference>
<comment type="caution">
    <text evidence="1">The sequence shown here is derived from an EMBL/GenBank/DDBJ whole genome shotgun (WGS) entry which is preliminary data.</text>
</comment>
<evidence type="ECO:0000313" key="1">
    <source>
        <dbReference type="EMBL" id="KAK2637806.1"/>
    </source>
</evidence>